<dbReference type="InterPro" id="IPR038109">
    <property type="entry name" value="DNA_bind_recomb_sf"/>
</dbReference>
<dbReference type="InterPro" id="IPR011109">
    <property type="entry name" value="DNA_bind_recombinase_dom"/>
</dbReference>
<evidence type="ECO:0000313" key="2">
    <source>
        <dbReference type="EMBL" id="MPM05571.1"/>
    </source>
</evidence>
<gene>
    <name evidence="2" type="ORF">SDC9_51861</name>
</gene>
<comment type="caution">
    <text evidence="2">The sequence shown here is derived from an EMBL/GenBank/DDBJ whole genome shotgun (WGS) entry which is preliminary data.</text>
</comment>
<dbReference type="GO" id="GO:0000150">
    <property type="term" value="F:DNA strand exchange activity"/>
    <property type="evidence" value="ECO:0007669"/>
    <property type="project" value="InterPro"/>
</dbReference>
<dbReference type="PANTHER" id="PTHR30461:SF23">
    <property type="entry name" value="DNA RECOMBINASE-RELATED"/>
    <property type="match status" value="1"/>
</dbReference>
<organism evidence="2">
    <name type="scientific">bioreactor metagenome</name>
    <dbReference type="NCBI Taxonomy" id="1076179"/>
    <lineage>
        <taxon>unclassified sequences</taxon>
        <taxon>metagenomes</taxon>
        <taxon>ecological metagenomes</taxon>
    </lineage>
</organism>
<dbReference type="EMBL" id="VSSQ01001145">
    <property type="protein sequence ID" value="MPM05571.1"/>
    <property type="molecule type" value="Genomic_DNA"/>
</dbReference>
<name>A0A644WPY3_9ZZZZ</name>
<dbReference type="PANTHER" id="PTHR30461">
    <property type="entry name" value="DNA-INVERTASE FROM LAMBDOID PROPHAGE"/>
    <property type="match status" value="1"/>
</dbReference>
<protein>
    <recommendedName>
        <fullName evidence="1">Recombinase domain-containing protein</fullName>
    </recommendedName>
</protein>
<feature type="domain" description="Recombinase" evidence="1">
    <location>
        <begin position="8"/>
        <end position="104"/>
    </location>
</feature>
<reference evidence="2" key="1">
    <citation type="submission" date="2019-08" db="EMBL/GenBank/DDBJ databases">
        <authorList>
            <person name="Kucharzyk K."/>
            <person name="Murdoch R.W."/>
            <person name="Higgins S."/>
            <person name="Loffler F."/>
        </authorList>
    </citation>
    <scope>NUCLEOTIDE SEQUENCE</scope>
</reference>
<dbReference type="Gene3D" id="3.90.1750.20">
    <property type="entry name" value="Putative Large Serine Recombinase, Chain B, Domain 2"/>
    <property type="match status" value="1"/>
</dbReference>
<dbReference type="PROSITE" id="PS51737">
    <property type="entry name" value="RECOMBINASE_DNA_BIND"/>
    <property type="match status" value="1"/>
</dbReference>
<dbReference type="Pfam" id="PF07508">
    <property type="entry name" value="Recombinase"/>
    <property type="match status" value="1"/>
</dbReference>
<dbReference type="GO" id="GO:0003677">
    <property type="term" value="F:DNA binding"/>
    <property type="evidence" value="ECO:0007669"/>
    <property type="project" value="InterPro"/>
</dbReference>
<proteinExistence type="predicted"/>
<accession>A0A644WPY3</accession>
<sequence>MAKNRYLPYGYKVENGATAVHDEEAEIIRRIYRQYADGLSYKSIARELTAEDTRYMPDKPEWNKNMVARILQNQQYLGSGRYPAIIDVALRSSAEQVRKPYTHTEPREVKSLKPLMVCAVCGHPVRRRLKVNGSERWFCESDPNHIALSVTDSILLESIAALQTALAEYPQTADTDYQRGKQVSIETIRLQNEIDQMLQFEESDEDSIKTKIMELAAKQYALIDGANENQLEGKETPTGTSLNMTLLTQAVSAIRIGQTKAMALILKDGTIIEERSVQA</sequence>
<evidence type="ECO:0000259" key="1">
    <source>
        <dbReference type="PROSITE" id="PS51737"/>
    </source>
</evidence>
<dbReference type="InterPro" id="IPR050639">
    <property type="entry name" value="SSR_resolvase"/>
</dbReference>
<dbReference type="AlphaFoldDB" id="A0A644WPY3"/>